<gene>
    <name evidence="5" type="ORF">SAMN02745217_01871</name>
</gene>
<evidence type="ECO:0000256" key="2">
    <source>
        <dbReference type="ARBA" id="ARBA00022679"/>
    </source>
</evidence>
<evidence type="ECO:0000259" key="4">
    <source>
        <dbReference type="Pfam" id="PF10672"/>
    </source>
</evidence>
<dbReference type="PANTHER" id="PTHR43042">
    <property type="entry name" value="SAM-DEPENDENT METHYLTRANSFERASE"/>
    <property type="match status" value="1"/>
</dbReference>
<dbReference type="OrthoDB" id="9805492at2"/>
<dbReference type="PANTHER" id="PTHR43042:SF2">
    <property type="entry name" value="SAM-DEPENDENT METHYLTRANSFERASE"/>
    <property type="match status" value="1"/>
</dbReference>
<dbReference type="GO" id="GO:0008168">
    <property type="term" value="F:methyltransferase activity"/>
    <property type="evidence" value="ECO:0007669"/>
    <property type="project" value="UniProtKB-KW"/>
</dbReference>
<dbReference type="AlphaFoldDB" id="A0A1M7Y7J7"/>
<dbReference type="CDD" id="cd02440">
    <property type="entry name" value="AdoMet_MTases"/>
    <property type="match status" value="1"/>
</dbReference>
<dbReference type="InterPro" id="IPR029063">
    <property type="entry name" value="SAM-dependent_MTases_sf"/>
</dbReference>
<name>A0A1M7Y7J7_9FIRM</name>
<keyword evidence="3" id="KW-0949">S-adenosyl-L-methionine</keyword>
<dbReference type="Pfam" id="PF10672">
    <property type="entry name" value="Methyltrans_SAM"/>
    <property type="match status" value="1"/>
</dbReference>
<keyword evidence="6" id="KW-1185">Reference proteome</keyword>
<accession>A0A1M7Y7J7</accession>
<evidence type="ECO:0000313" key="6">
    <source>
        <dbReference type="Proteomes" id="UP000184612"/>
    </source>
</evidence>
<protein>
    <submittedName>
        <fullName evidence="5">23S rRNA (Cytosine1962-C5)-methyltransferase</fullName>
    </submittedName>
</protein>
<dbReference type="Gene3D" id="2.60.40.1180">
    <property type="entry name" value="Golgi alpha-mannosidase II"/>
    <property type="match status" value="1"/>
</dbReference>
<dbReference type="Gene3D" id="3.40.50.150">
    <property type="entry name" value="Vaccinia Virus protein VP39"/>
    <property type="match status" value="1"/>
</dbReference>
<proteinExistence type="predicted"/>
<organism evidence="5 6">
    <name type="scientific">Anaerocolumna xylanovorans DSM 12503</name>
    <dbReference type="NCBI Taxonomy" id="1121345"/>
    <lineage>
        <taxon>Bacteria</taxon>
        <taxon>Bacillati</taxon>
        <taxon>Bacillota</taxon>
        <taxon>Clostridia</taxon>
        <taxon>Lachnospirales</taxon>
        <taxon>Lachnospiraceae</taxon>
        <taxon>Anaerocolumna</taxon>
    </lineage>
</organism>
<evidence type="ECO:0000313" key="5">
    <source>
        <dbReference type="EMBL" id="SHO48488.1"/>
    </source>
</evidence>
<keyword evidence="1 5" id="KW-0489">Methyltransferase</keyword>
<dbReference type="GO" id="GO:0032259">
    <property type="term" value="P:methylation"/>
    <property type="evidence" value="ECO:0007669"/>
    <property type="project" value="UniProtKB-KW"/>
</dbReference>
<dbReference type="Proteomes" id="UP000184612">
    <property type="component" value="Unassembled WGS sequence"/>
</dbReference>
<dbReference type="EMBL" id="FRFD01000005">
    <property type="protein sequence ID" value="SHO48488.1"/>
    <property type="molecule type" value="Genomic_DNA"/>
</dbReference>
<dbReference type="SUPFAM" id="SSF53335">
    <property type="entry name" value="S-adenosyl-L-methionine-dependent methyltransferases"/>
    <property type="match status" value="1"/>
</dbReference>
<dbReference type="STRING" id="1121345.SAMN02745217_01871"/>
<keyword evidence="2 5" id="KW-0808">Transferase</keyword>
<dbReference type="InterPro" id="IPR019614">
    <property type="entry name" value="SAM-dep_methyl-trfase"/>
</dbReference>
<dbReference type="RefSeq" id="WP_073588580.1">
    <property type="nucleotide sequence ID" value="NZ_FRFD01000005.1"/>
</dbReference>
<reference evidence="5 6" key="1">
    <citation type="submission" date="2016-12" db="EMBL/GenBank/DDBJ databases">
        <authorList>
            <person name="Song W.-J."/>
            <person name="Kurnit D.M."/>
        </authorList>
    </citation>
    <scope>NUCLEOTIDE SEQUENCE [LARGE SCALE GENOMIC DNA]</scope>
    <source>
        <strain evidence="5 6">DSM 12503</strain>
    </source>
</reference>
<feature type="domain" description="S-adenosylmethionine-dependent methyltransferase" evidence="4">
    <location>
        <begin position="63"/>
        <end position="205"/>
    </location>
</feature>
<evidence type="ECO:0000256" key="3">
    <source>
        <dbReference type="ARBA" id="ARBA00022691"/>
    </source>
</evidence>
<sequence length="295" mass="33453">MWLADKWKDYEVIDTSNGEKLERWGEYILVRPDPQVLWDTKQTDARWKKPNGHYHRSSKGGGEWEFFDLPKEWNVTYRDMVFHLQPFNFKHTGLFPEQAANWDWFYDIIKKDKEKNPQKEVKVLNLFAYTGGATIAAAKAGASVTHVDASKGMVTWAKENAALSGLSEAPIRYIVDDCVKFVEREIRRGNLYDAIIMDPPSYGRGPKGETWKIEENIHSFVKLCTGALKENPLFFLINSYTTGLQPAVLSYLLGLEIQSRFGGAVKAEEIGIPVTSNNLVLPCGASGRWSSSQII</sequence>
<evidence type="ECO:0000256" key="1">
    <source>
        <dbReference type="ARBA" id="ARBA00022603"/>
    </source>
</evidence>
<dbReference type="InterPro" id="IPR013780">
    <property type="entry name" value="Glyco_hydro_b"/>
</dbReference>